<evidence type="ECO:0000313" key="5">
    <source>
        <dbReference type="Proteomes" id="UP000219612"/>
    </source>
</evidence>
<reference evidence="4 5" key="1">
    <citation type="submission" date="2017-09" db="EMBL/GenBank/DDBJ databases">
        <authorList>
            <person name="Ehlers B."/>
            <person name="Leendertz F.H."/>
        </authorList>
    </citation>
    <scope>NUCLEOTIDE SEQUENCE [LARGE SCALE GENOMIC DNA]</scope>
    <source>
        <strain evidence="4 5">CGMCC 4.6857</strain>
    </source>
</reference>
<keyword evidence="5" id="KW-1185">Reference proteome</keyword>
<feature type="compositionally biased region" description="Low complexity" evidence="1">
    <location>
        <begin position="359"/>
        <end position="371"/>
    </location>
</feature>
<feature type="compositionally biased region" description="Polar residues" evidence="1">
    <location>
        <begin position="1071"/>
        <end position="1083"/>
    </location>
</feature>
<feature type="region of interest" description="Disordered" evidence="1">
    <location>
        <begin position="351"/>
        <end position="532"/>
    </location>
</feature>
<dbReference type="RefSeq" id="WP_143235077.1">
    <property type="nucleotide sequence ID" value="NZ_OBDY01000019.1"/>
</dbReference>
<gene>
    <name evidence="4" type="ORF">SAMN05421748_119147</name>
</gene>
<feature type="region of interest" description="Disordered" evidence="1">
    <location>
        <begin position="809"/>
        <end position="839"/>
    </location>
</feature>
<feature type="compositionally biased region" description="Low complexity" evidence="1">
    <location>
        <begin position="377"/>
        <end position="416"/>
    </location>
</feature>
<feature type="compositionally biased region" description="Low complexity" evidence="1">
    <location>
        <begin position="544"/>
        <end position="564"/>
    </location>
</feature>
<accession>A0A285JFP8</accession>
<feature type="compositionally biased region" description="Polar residues" evidence="1">
    <location>
        <begin position="456"/>
        <end position="474"/>
    </location>
</feature>
<protein>
    <submittedName>
        <fullName evidence="4">Papain fold toxin 1, glutamine deamidase</fullName>
    </submittedName>
</protein>
<dbReference type="PANTHER" id="PTHR45725:SF18">
    <property type="entry name" value="ORC1-LIKE AAA ATPASE DOMAIN-CONTAINING PROTEIN"/>
    <property type="match status" value="1"/>
</dbReference>
<proteinExistence type="predicted"/>
<evidence type="ECO:0000259" key="3">
    <source>
        <dbReference type="Pfam" id="PF25547"/>
    </source>
</evidence>
<dbReference type="OrthoDB" id="4554584at2"/>
<dbReference type="PANTHER" id="PTHR45725">
    <property type="entry name" value="FORMIN HOMOLOGY 2 FAMILY MEMBER"/>
    <property type="match status" value="1"/>
</dbReference>
<dbReference type="InterPro" id="IPR028908">
    <property type="entry name" value="Tox-PL_dom"/>
</dbReference>
<dbReference type="InterPro" id="IPR051425">
    <property type="entry name" value="Formin_Homology"/>
</dbReference>
<dbReference type="Pfam" id="PF15644">
    <property type="entry name" value="Gln_amidase"/>
    <property type="match status" value="1"/>
</dbReference>
<name>A0A285JFP8_9ACTN</name>
<sequence length="1365" mass="142266">MSVLPSPVPHPLEFSPFDVPGWAYTALEWVVGFDWPDGNEVATWDVADRWYALATALVEPNDAAFGAVSRILSGYEGSAADGFEEAWRRLAGDESAPLNALLQASDQLGGLVEGAGRDIEGAKLEAWIEIGIFLTELIGMGITVILTLGAASPAAGGLIMATRLAIQQIFRKLVEQLGAKALKRTATHAIKQLGTKEGLRKLGHEALDEGFDEAREELATNGGIQAYQQSTGRSDGFDLNDLRTSAVAGFAGGAASSGAGVGSHGHGGVARGAGGEVLAEFGAAAAFGDLPDAGDLAKSATSGGAGSAVHSLPSLFGGTPLSAPATGISPHLAGPVDAAFSFSSPASVSLASSPPPAALLPSSTPESAIPASPSPASPTLASPSTASPTLASPSPASPTLASPLPASPSPAELVSPFANPADSVSTSPSLTDSVAAPAAPSDPVPASTPNPADGQALTSSSTAADLTPTSTPDLGSSTAGPSTSSAAGFDFSASGFGSSADPGSPSTAAPASSTPALSSTADLAAQPAPAVQTQSGFNAVAASTAEAAVLSTSSSTPAATAGMTPWIPSVPRRFGPSATGTADVPNRLPPGTTRRAPMSDLDRIADALGPRTASSRRRPPLPLDRTPTTHKHLSSSEASLLDQALAPPSPLSDRPRSRPHANAPVDARPYINRIPSPRRPAPVIAAPLPKNLTNAPRKPLPPPDLARAEAAYFGYADHARRTHELNRREEYASYLTQIADDNRAKILDLGRLAGEADRVGYTLRARDYRHQASELSEVVTEIETQVEQIRTGTVAPDTVEVDPPAWSRINRDVGDLAPGGVSTDDRSALTGTAGPSPIDATRHYNSVGGLRPPLAIHQVDLENAVPRDLTGRPTRLPDPREGTWFRLANDGGPTADPTRGLNCVDGVLSLFDTYIHGRPRVAAPRTFDTYAHGDPTRPLGGELAGVDRIRQATGGDFQSLCPHLGGVPALEAQKAMNLAFTNLSNHLLNTGHGSFAFIITDLEAGGCHSWSAVNHNGTVLFLDPQIGKLSETRPFYHHSGTPAPTNITSMDALVVTATGTPSPLPHHGPGQWSTTPTGTDNTLPDMSPEATAETLAFQSLSSAEQNLLNETRARSLEIADRALQDIQSIVEAIPPSGEAAKPRVVDTQHRAKTATSLARAFLQLDTFDGTTLDRFVAAQKDLVRFSVEIPLAGYGQSVAQILEGMRSAGYTVTKILSFWADRLGRHNGLNVSLTDPNGHLLEVQFPTALSRAVGKDTHALYSRVRNDRFSAEERVEALLEIFSVNHQRGLVENQPSDLDTLNALSPVVNKDTGLASWIRSNRRTWLAYLRSLESSGESFGQVLARHNLQYSDVMMSPDEAGTGYS</sequence>
<feature type="region of interest" description="Disordered" evidence="1">
    <location>
        <begin position="544"/>
        <end position="678"/>
    </location>
</feature>
<dbReference type="Pfam" id="PF25547">
    <property type="entry name" value="WXG100_2"/>
    <property type="match status" value="1"/>
</dbReference>
<evidence type="ECO:0000256" key="1">
    <source>
        <dbReference type="SAM" id="MobiDB-lite"/>
    </source>
</evidence>
<feature type="domain" description="Outer membrane channel protein CpnT-like N-terminal" evidence="3">
    <location>
        <begin position="23"/>
        <end position="163"/>
    </location>
</feature>
<evidence type="ECO:0000313" key="4">
    <source>
        <dbReference type="EMBL" id="SNY58627.1"/>
    </source>
</evidence>
<dbReference type="InterPro" id="IPR057746">
    <property type="entry name" value="CpnT-like_N"/>
</dbReference>
<feature type="domain" description="Tox-PL" evidence="2">
    <location>
        <begin position="902"/>
        <end position="1028"/>
    </location>
</feature>
<evidence type="ECO:0000259" key="2">
    <source>
        <dbReference type="Pfam" id="PF15644"/>
    </source>
</evidence>
<dbReference type="Proteomes" id="UP000219612">
    <property type="component" value="Unassembled WGS sequence"/>
</dbReference>
<dbReference type="EMBL" id="OBDY01000019">
    <property type="protein sequence ID" value="SNY58627.1"/>
    <property type="molecule type" value="Genomic_DNA"/>
</dbReference>
<feature type="region of interest" description="Disordered" evidence="1">
    <location>
        <begin position="1059"/>
        <end position="1083"/>
    </location>
</feature>
<feature type="compositionally biased region" description="Low complexity" evidence="1">
    <location>
        <begin position="475"/>
        <end position="525"/>
    </location>
</feature>
<organism evidence="4 5">
    <name type="scientific">Paractinoplanes atraurantiacus</name>
    <dbReference type="NCBI Taxonomy" id="1036182"/>
    <lineage>
        <taxon>Bacteria</taxon>
        <taxon>Bacillati</taxon>
        <taxon>Actinomycetota</taxon>
        <taxon>Actinomycetes</taxon>
        <taxon>Micromonosporales</taxon>
        <taxon>Micromonosporaceae</taxon>
        <taxon>Paractinoplanes</taxon>
    </lineage>
</organism>